<feature type="compositionally biased region" description="Acidic residues" evidence="1">
    <location>
        <begin position="144"/>
        <end position="153"/>
    </location>
</feature>
<evidence type="ECO:0000313" key="2">
    <source>
        <dbReference type="EMBL" id="EKG20890.1"/>
    </source>
</evidence>
<name>K2SWD4_MACPH</name>
<dbReference type="OrthoDB" id="4664297at2759"/>
<comment type="caution">
    <text evidence="2">The sequence shown here is derived from an EMBL/GenBank/DDBJ whole genome shotgun (WGS) entry which is preliminary data.</text>
</comment>
<accession>K2SWD4</accession>
<dbReference type="eggNOG" id="ENOG502SU1E">
    <property type="taxonomic scope" value="Eukaryota"/>
</dbReference>
<gene>
    <name evidence="2" type="ORF">MPH_01754</name>
</gene>
<dbReference type="AlphaFoldDB" id="K2SWD4"/>
<proteinExistence type="predicted"/>
<evidence type="ECO:0000256" key="1">
    <source>
        <dbReference type="SAM" id="MobiDB-lite"/>
    </source>
</evidence>
<feature type="region of interest" description="Disordered" evidence="1">
    <location>
        <begin position="128"/>
        <end position="153"/>
    </location>
</feature>
<dbReference type="VEuPathDB" id="FungiDB:MPH_01754"/>
<reference evidence="2 3" key="1">
    <citation type="journal article" date="2012" name="BMC Genomics">
        <title>Tools to kill: Genome of one of the most destructive plant pathogenic fungi Macrophomina phaseolina.</title>
        <authorList>
            <person name="Islam M.S."/>
            <person name="Haque M.S."/>
            <person name="Islam M.M."/>
            <person name="Emdad E.M."/>
            <person name="Halim A."/>
            <person name="Hossen Q.M.M."/>
            <person name="Hossain M.Z."/>
            <person name="Ahmed B."/>
            <person name="Rahim S."/>
            <person name="Rahman M.S."/>
            <person name="Alam M.M."/>
            <person name="Hou S."/>
            <person name="Wan X."/>
            <person name="Saito J.A."/>
            <person name="Alam M."/>
        </authorList>
    </citation>
    <scope>NUCLEOTIDE SEQUENCE [LARGE SCALE GENOMIC DNA]</scope>
    <source>
        <strain evidence="2 3">MS6</strain>
    </source>
</reference>
<dbReference type="EMBL" id="AHHD01000073">
    <property type="protein sequence ID" value="EKG20890.1"/>
    <property type="molecule type" value="Genomic_DNA"/>
</dbReference>
<protein>
    <submittedName>
        <fullName evidence="2">Uncharacterized protein</fullName>
    </submittedName>
</protein>
<dbReference type="InParanoid" id="K2SWD4"/>
<evidence type="ECO:0000313" key="3">
    <source>
        <dbReference type="Proteomes" id="UP000007129"/>
    </source>
</evidence>
<organism evidence="2 3">
    <name type="scientific">Macrophomina phaseolina (strain MS6)</name>
    <name type="common">Charcoal rot fungus</name>
    <dbReference type="NCBI Taxonomy" id="1126212"/>
    <lineage>
        <taxon>Eukaryota</taxon>
        <taxon>Fungi</taxon>
        <taxon>Dikarya</taxon>
        <taxon>Ascomycota</taxon>
        <taxon>Pezizomycotina</taxon>
        <taxon>Dothideomycetes</taxon>
        <taxon>Dothideomycetes incertae sedis</taxon>
        <taxon>Botryosphaeriales</taxon>
        <taxon>Botryosphaeriaceae</taxon>
        <taxon>Macrophomina</taxon>
    </lineage>
</organism>
<sequence length="153" mass="16243">MASPSHLHIALAQQSKSPPTVAVTVTNTHPSTPLTFVAWNTPLDPSALLLGTLVVTDARTGAQLNKDTIKVGRKTPPAADQFVTLAPGESKTQHFELKAPLVPLEGRDTVKVACRGAWGDVWPGERVGPESWAERSGKGVSGEFESEAVEVEL</sequence>
<dbReference type="Gene3D" id="2.60.40.2970">
    <property type="match status" value="1"/>
</dbReference>
<dbReference type="Proteomes" id="UP000007129">
    <property type="component" value="Unassembled WGS sequence"/>
</dbReference>
<dbReference type="HOGENOM" id="CLU_095070_2_0_1"/>